<evidence type="ECO:0000256" key="5">
    <source>
        <dbReference type="ARBA" id="ARBA00023040"/>
    </source>
</evidence>
<evidence type="ECO:0000256" key="4">
    <source>
        <dbReference type="ARBA" id="ARBA00022989"/>
    </source>
</evidence>
<keyword evidence="2" id="KW-1003">Cell membrane</keyword>
<evidence type="ECO:0000256" key="8">
    <source>
        <dbReference type="ARBA" id="ARBA00023224"/>
    </source>
</evidence>
<keyword evidence="7" id="KW-0675">Receptor</keyword>
<dbReference type="Gene3D" id="1.20.1070.10">
    <property type="entry name" value="Rhodopsin 7-helix transmembrane proteins"/>
    <property type="match status" value="1"/>
</dbReference>
<evidence type="ECO:0000313" key="10">
    <source>
        <dbReference type="Proteomes" id="UP000749559"/>
    </source>
</evidence>
<dbReference type="EMBL" id="CAIIXF020000007">
    <property type="protein sequence ID" value="CAH1790268.1"/>
    <property type="molecule type" value="Genomic_DNA"/>
</dbReference>
<dbReference type="Proteomes" id="UP000749559">
    <property type="component" value="Unassembled WGS sequence"/>
</dbReference>
<dbReference type="PROSITE" id="PS50262">
    <property type="entry name" value="G_PROTEIN_RECEP_F1_2"/>
    <property type="match status" value="1"/>
</dbReference>
<dbReference type="InterPro" id="IPR017452">
    <property type="entry name" value="GPCR_Rhodpsn_7TM"/>
</dbReference>
<proteinExistence type="predicted"/>
<evidence type="ECO:0000256" key="2">
    <source>
        <dbReference type="ARBA" id="ARBA00022475"/>
    </source>
</evidence>
<organism evidence="9 10">
    <name type="scientific">Owenia fusiformis</name>
    <name type="common">Polychaete worm</name>
    <dbReference type="NCBI Taxonomy" id="6347"/>
    <lineage>
        <taxon>Eukaryota</taxon>
        <taxon>Metazoa</taxon>
        <taxon>Spiralia</taxon>
        <taxon>Lophotrochozoa</taxon>
        <taxon>Annelida</taxon>
        <taxon>Polychaeta</taxon>
        <taxon>Sedentaria</taxon>
        <taxon>Canalipalpata</taxon>
        <taxon>Sabellida</taxon>
        <taxon>Oweniida</taxon>
        <taxon>Oweniidae</taxon>
        <taxon>Owenia</taxon>
    </lineage>
</organism>
<dbReference type="CDD" id="cd00637">
    <property type="entry name" value="7tm_classA_rhodopsin-like"/>
    <property type="match status" value="1"/>
</dbReference>
<comment type="caution">
    <text evidence="9">The sequence shown here is derived from an EMBL/GenBank/DDBJ whole genome shotgun (WGS) entry which is preliminary data.</text>
</comment>
<dbReference type="GO" id="GO:0005886">
    <property type="term" value="C:plasma membrane"/>
    <property type="evidence" value="ECO:0007669"/>
    <property type="project" value="UniProtKB-SubCell"/>
</dbReference>
<keyword evidence="6" id="KW-0472">Membrane</keyword>
<keyword evidence="8" id="KW-0807">Transducer</keyword>
<keyword evidence="4" id="KW-1133">Transmembrane helix</keyword>
<gene>
    <name evidence="9" type="ORF">OFUS_LOCUS15498</name>
</gene>
<accession>A0A8J1UYE0</accession>
<keyword evidence="10" id="KW-1185">Reference proteome</keyword>
<reference evidence="9" key="1">
    <citation type="submission" date="2022-03" db="EMBL/GenBank/DDBJ databases">
        <authorList>
            <person name="Martin C."/>
        </authorList>
    </citation>
    <scope>NUCLEOTIDE SEQUENCE</scope>
</reference>
<dbReference type="InterPro" id="IPR000276">
    <property type="entry name" value="GPCR_Rhodpsn"/>
</dbReference>
<keyword evidence="5" id="KW-0297">G-protein coupled receptor</keyword>
<comment type="subcellular location">
    <subcellularLocation>
        <location evidence="1">Cell membrane</location>
        <topology evidence="1">Multi-pass membrane protein</topology>
    </subcellularLocation>
</comment>
<name>A0A8J1UYE0_OWEFU</name>
<protein>
    <submittedName>
        <fullName evidence="9">Uncharacterized protein</fullName>
    </submittedName>
</protein>
<sequence>MDLGSACVYHLRNVIGDNGMEYRTSSTANISTQPTNTTSIPTDPNANVTFGFSIVQSAFLILGIISNLTLIICLVAIKRLRTVPNIFVVNLCAAGILLSVNSFLLVVQDFTQGVNTKITLMITPESCRWLGFIDFIPPIALVMSMVIIARHRYISVLNVASDKRLFTRRRVCLMLAFVWVIAILIAVPILVGLIQLDKNVGNICACCFKMAENPAFAITVTLIVYVIPNILIIFYYTRILVFVRKSRRRIEHHTRQGNHISHNEMWLSVQFIIIFVAFNICYLPTMIVFWAMPENNPRVFTSVGNNMVRLLFTSNLLVNPLIFITFNQQARHVILSSIKTPCVRTPTTVSGSQGSHEIPLQASNEIHLRDSLENNHERRPSQLNVLNLSGHNLQQLAADMK</sequence>
<dbReference type="PANTHER" id="PTHR24228:SF74">
    <property type="entry name" value="G-PROTEIN COUPLED RECEPTORS FAMILY 1 PROFILE DOMAIN-CONTAINING PROTEIN"/>
    <property type="match status" value="1"/>
</dbReference>
<dbReference type="PRINTS" id="PR00237">
    <property type="entry name" value="GPCRRHODOPSN"/>
</dbReference>
<keyword evidence="3" id="KW-0812">Transmembrane</keyword>
<evidence type="ECO:0000313" key="9">
    <source>
        <dbReference type="EMBL" id="CAH1790268.1"/>
    </source>
</evidence>
<dbReference type="AlphaFoldDB" id="A0A8J1UYE0"/>
<evidence type="ECO:0000256" key="6">
    <source>
        <dbReference type="ARBA" id="ARBA00023136"/>
    </source>
</evidence>
<dbReference type="OrthoDB" id="6147321at2759"/>
<evidence type="ECO:0000256" key="7">
    <source>
        <dbReference type="ARBA" id="ARBA00023170"/>
    </source>
</evidence>
<dbReference type="Pfam" id="PF00001">
    <property type="entry name" value="7tm_1"/>
    <property type="match status" value="1"/>
</dbReference>
<evidence type="ECO:0000256" key="1">
    <source>
        <dbReference type="ARBA" id="ARBA00004651"/>
    </source>
</evidence>
<dbReference type="GO" id="GO:0004930">
    <property type="term" value="F:G protein-coupled receptor activity"/>
    <property type="evidence" value="ECO:0007669"/>
    <property type="project" value="UniProtKB-KW"/>
</dbReference>
<dbReference type="SUPFAM" id="SSF81321">
    <property type="entry name" value="Family A G protein-coupled receptor-like"/>
    <property type="match status" value="1"/>
</dbReference>
<dbReference type="PANTHER" id="PTHR24228">
    <property type="entry name" value="B2 BRADYKININ RECEPTOR/ANGIOTENSIN II RECEPTOR"/>
    <property type="match status" value="1"/>
</dbReference>
<evidence type="ECO:0000256" key="3">
    <source>
        <dbReference type="ARBA" id="ARBA00022692"/>
    </source>
</evidence>